<dbReference type="Gene3D" id="6.10.140.2210">
    <property type="match status" value="1"/>
</dbReference>
<proteinExistence type="predicted"/>
<evidence type="ECO:0000259" key="2">
    <source>
        <dbReference type="Pfam" id="PF18408"/>
    </source>
</evidence>
<reference evidence="5" key="1">
    <citation type="submission" date="2016-06" db="UniProtKB">
        <authorList>
            <consortium name="WormBaseParasite"/>
        </authorList>
    </citation>
    <scope>IDENTIFICATION</scope>
</reference>
<dbReference type="Proteomes" id="UP000275846">
    <property type="component" value="Unassembled WGS sequence"/>
</dbReference>
<feature type="region of interest" description="Disordered" evidence="1">
    <location>
        <begin position="118"/>
        <end position="156"/>
    </location>
</feature>
<evidence type="ECO:0000313" key="5">
    <source>
        <dbReference type="WBParaSite" id="SSLN_0001640001-mRNA-1"/>
    </source>
</evidence>
<dbReference type="EMBL" id="UYSU01040303">
    <property type="protein sequence ID" value="VDM02183.1"/>
    <property type="molecule type" value="Genomic_DNA"/>
</dbReference>
<feature type="compositionally biased region" description="Polar residues" evidence="1">
    <location>
        <begin position="70"/>
        <end position="83"/>
    </location>
</feature>
<dbReference type="STRING" id="70667.A0A183TH49"/>
<reference evidence="3 4" key="2">
    <citation type="submission" date="2018-11" db="EMBL/GenBank/DDBJ databases">
        <authorList>
            <consortium name="Pathogen Informatics"/>
        </authorList>
    </citation>
    <scope>NUCLEOTIDE SEQUENCE [LARGE SCALE GENOMIC DNA]</scope>
    <source>
        <strain evidence="3 4">NST_G2</strain>
    </source>
</reference>
<dbReference type="AlphaFoldDB" id="A0A183TH49"/>
<keyword evidence="4" id="KW-1185">Reference proteome</keyword>
<feature type="region of interest" description="Disordered" evidence="1">
    <location>
        <begin position="62"/>
        <end position="89"/>
    </location>
</feature>
<evidence type="ECO:0000256" key="1">
    <source>
        <dbReference type="SAM" id="MobiDB-lite"/>
    </source>
</evidence>
<dbReference type="Pfam" id="PF18408">
    <property type="entry name" value="zf_Hakai"/>
    <property type="match status" value="1"/>
</dbReference>
<evidence type="ECO:0000313" key="4">
    <source>
        <dbReference type="Proteomes" id="UP000275846"/>
    </source>
</evidence>
<dbReference type="InterPro" id="IPR041042">
    <property type="entry name" value="Znf_Hakai"/>
</dbReference>
<dbReference type="OrthoDB" id="547746at2759"/>
<gene>
    <name evidence="3" type="ORF">SSLN_LOCUS15797</name>
</gene>
<organism evidence="5">
    <name type="scientific">Schistocephalus solidus</name>
    <name type="common">Tapeworm</name>
    <dbReference type="NCBI Taxonomy" id="70667"/>
    <lineage>
        <taxon>Eukaryota</taxon>
        <taxon>Metazoa</taxon>
        <taxon>Spiralia</taxon>
        <taxon>Lophotrochozoa</taxon>
        <taxon>Platyhelminthes</taxon>
        <taxon>Cestoda</taxon>
        <taxon>Eucestoda</taxon>
        <taxon>Diphyllobothriidea</taxon>
        <taxon>Diphyllobothriidae</taxon>
        <taxon>Schistocephalus</taxon>
    </lineage>
</organism>
<accession>A0A183TH49</accession>
<name>A0A183TH49_SCHSO</name>
<dbReference type="WBParaSite" id="SSLN_0001640001-mRNA-1">
    <property type="protein sequence ID" value="SSLN_0001640001-mRNA-1"/>
    <property type="gene ID" value="SSLN_0001640001"/>
</dbReference>
<feature type="domain" description="Hakai C2H2 zinc finger" evidence="2">
    <location>
        <begin position="1"/>
        <end position="27"/>
    </location>
</feature>
<protein>
    <submittedName>
        <fullName evidence="5">Zf_Hakai domain-containing protein</fullName>
    </submittedName>
</protein>
<sequence length="300" mass="30495">MCFEGNACRRTYLSERDLQAHFNHRHLPKSTAATSAAAPSATASLPATSSACGGQVGLVGVSMPPPPPLSTASQGPQAGTAPSLQFPAATSGLLPATPLAPHPATIYNQQGGAFLIPPGGGAGGSAAGPSTAAPFQPNIPPPTHHGLGPPQQLPPPPRIPPLMSVVSGRGPPLQQHRLGLNSASAAAAAAVAAAAQNTAAANMTAAFAVAAAMQQQQQAPSGLILDQMPILFKGTRQLRSTSLQAFRTRMHSASPPVRAQRPANVNALCQLPPRSLQHPTAPMWPHTTSLSNIGQNRGPV</sequence>
<evidence type="ECO:0000313" key="3">
    <source>
        <dbReference type="EMBL" id="VDM02183.1"/>
    </source>
</evidence>